<dbReference type="PANTHER" id="PTHR42803">
    <property type="entry name" value="ACYL-COA DEHYDROGENASE"/>
    <property type="match status" value="1"/>
</dbReference>
<dbReference type="Gene3D" id="1.20.140.10">
    <property type="entry name" value="Butyryl-CoA Dehydrogenase, subunit A, domain 3"/>
    <property type="match status" value="1"/>
</dbReference>
<dbReference type="SUPFAM" id="SSF56645">
    <property type="entry name" value="Acyl-CoA dehydrogenase NM domain-like"/>
    <property type="match status" value="1"/>
</dbReference>
<dbReference type="SUPFAM" id="SSF47203">
    <property type="entry name" value="Acyl-CoA dehydrogenase C-terminal domain-like"/>
    <property type="match status" value="1"/>
</dbReference>
<dbReference type="InterPro" id="IPR036797">
    <property type="entry name" value="Acyl-CoA_dehydrogenase_C_sf"/>
</dbReference>
<keyword evidence="8" id="KW-0560">Oxidoreductase</keyword>
<keyword evidence="4" id="KW-0274">FAD</keyword>
<evidence type="ECO:0000256" key="3">
    <source>
        <dbReference type="ARBA" id="ARBA00022630"/>
    </source>
</evidence>
<dbReference type="EC" id="1.3.99.-" evidence="8"/>
<feature type="domain" description="Acyl-CoA oxidase/dehydrogenase middle" evidence="6">
    <location>
        <begin position="5"/>
        <end position="81"/>
    </location>
</feature>
<organism evidence="8">
    <name type="scientific">bioreactor metagenome</name>
    <dbReference type="NCBI Taxonomy" id="1076179"/>
    <lineage>
        <taxon>unclassified sequences</taxon>
        <taxon>metagenomes</taxon>
        <taxon>ecological metagenomes</taxon>
    </lineage>
</organism>
<comment type="similarity">
    <text evidence="2">Belongs to the acyl-CoA dehydrogenase family.</text>
</comment>
<evidence type="ECO:0000313" key="8">
    <source>
        <dbReference type="EMBL" id="MPM51531.1"/>
    </source>
</evidence>
<dbReference type="Pfam" id="PF12186">
    <property type="entry name" value="AcylCoA_dehyd_C"/>
    <property type="match status" value="1"/>
</dbReference>
<accession>A0A645AGW6</accession>
<dbReference type="PROSITE" id="PS00073">
    <property type="entry name" value="ACYL_COA_DH_2"/>
    <property type="match status" value="1"/>
</dbReference>
<dbReference type="InterPro" id="IPR006089">
    <property type="entry name" value="Acyl-CoA_DH_CS"/>
</dbReference>
<evidence type="ECO:0000256" key="2">
    <source>
        <dbReference type="ARBA" id="ARBA00009347"/>
    </source>
</evidence>
<evidence type="ECO:0000256" key="4">
    <source>
        <dbReference type="ARBA" id="ARBA00022827"/>
    </source>
</evidence>
<dbReference type="SUPFAM" id="SSF158494">
    <property type="entry name" value="PG0775 C-terminal domain-like"/>
    <property type="match status" value="1"/>
</dbReference>
<dbReference type="InterPro" id="IPR020964">
    <property type="entry name" value="Acyl-CoA_dehydrogenase_C"/>
</dbReference>
<dbReference type="InterPro" id="IPR009075">
    <property type="entry name" value="AcylCo_DH/oxidase_C"/>
</dbReference>
<dbReference type="GO" id="GO:0003995">
    <property type="term" value="F:acyl-CoA dehydrogenase activity"/>
    <property type="evidence" value="ECO:0007669"/>
    <property type="project" value="InterPro"/>
</dbReference>
<dbReference type="AlphaFoldDB" id="A0A645AGW6"/>
<dbReference type="Gene3D" id="2.40.110.20">
    <property type="match status" value="1"/>
</dbReference>
<gene>
    <name evidence="8" type="primary">caiA_12</name>
    <name evidence="8" type="ORF">SDC9_98280</name>
</gene>
<sequence>MLRATYNEEKGMWYLNGVKRFITNGDAQIKLVLARSEEGTTDGRGLSYFVHDQKWGGVKVRRIENKLGIKGSPTCELVFTNAPAKLVGERRLGLIKYVMSLMNGARLGVGAQSVGLSEAAYREALKYAHERAQFGKPIIQFPAVYEMLAVIKSKLQASRALLYETTRYVDLYKAYGFLAQERKLETEEKAEAKKYQKLADMLTPMLKLMSSEYCNQNAYDSLQIHGGSGFMKDYPIERIYRDARITTIYEGTSQLQVVAAQRYVTNGGYLGLMKEYASLPVRADYEQISKTIVEMTAQYEKAVELIAGKESDYIDFHARRLVEMASHIVMSYLLLIDAQRDSSYDNSLQIFVAKSKSWNDERYTYLKEFSPCQLSSFLAVKEETVPQA</sequence>
<evidence type="ECO:0000259" key="5">
    <source>
        <dbReference type="Pfam" id="PF00441"/>
    </source>
</evidence>
<evidence type="ECO:0000256" key="1">
    <source>
        <dbReference type="ARBA" id="ARBA00001974"/>
    </source>
</evidence>
<dbReference type="InterPro" id="IPR009100">
    <property type="entry name" value="AcylCoA_DH/oxidase_NM_dom_sf"/>
</dbReference>
<name>A0A645AGW6_9ZZZZ</name>
<evidence type="ECO:0000259" key="7">
    <source>
        <dbReference type="Pfam" id="PF12186"/>
    </source>
</evidence>
<protein>
    <submittedName>
        <fullName evidence="8">Crotonobetainyl-CoA dehydrogenase</fullName>
        <ecNumber evidence="8">1.3.99.-</ecNumber>
    </submittedName>
</protein>
<proteinExistence type="inferred from homology"/>
<comment type="cofactor">
    <cofactor evidence="1">
        <name>FAD</name>
        <dbReference type="ChEBI" id="CHEBI:57692"/>
    </cofactor>
</comment>
<dbReference type="InterPro" id="IPR036250">
    <property type="entry name" value="AcylCo_DH-like_C"/>
</dbReference>
<dbReference type="InterPro" id="IPR006091">
    <property type="entry name" value="Acyl-CoA_Oxase/DH_mid-dom"/>
</dbReference>
<dbReference type="Pfam" id="PF00441">
    <property type="entry name" value="Acyl-CoA_dh_1"/>
    <property type="match status" value="1"/>
</dbReference>
<reference evidence="8" key="1">
    <citation type="submission" date="2019-08" db="EMBL/GenBank/DDBJ databases">
        <authorList>
            <person name="Kucharzyk K."/>
            <person name="Murdoch R.W."/>
            <person name="Higgins S."/>
            <person name="Loffler F."/>
        </authorList>
    </citation>
    <scope>NUCLEOTIDE SEQUENCE</scope>
</reference>
<dbReference type="EMBL" id="VSSQ01013456">
    <property type="protein sequence ID" value="MPM51531.1"/>
    <property type="molecule type" value="Genomic_DNA"/>
</dbReference>
<feature type="domain" description="Acyl-CoA dehydrogenase C-terminal" evidence="7">
    <location>
        <begin position="265"/>
        <end position="373"/>
    </location>
</feature>
<dbReference type="Pfam" id="PF02770">
    <property type="entry name" value="Acyl-CoA_dh_M"/>
    <property type="match status" value="1"/>
</dbReference>
<dbReference type="InterPro" id="IPR052166">
    <property type="entry name" value="Diverse_Acyl-CoA_DH"/>
</dbReference>
<keyword evidence="3" id="KW-0285">Flavoprotein</keyword>
<dbReference type="Gene3D" id="1.20.120.470">
    <property type="entry name" value="Acyl-CoA dehydrogenase, C-terminal domain"/>
    <property type="match status" value="1"/>
</dbReference>
<dbReference type="PANTHER" id="PTHR42803:SF1">
    <property type="entry name" value="BROAD-SPECIFICITY LINEAR ACYL-COA DEHYDROGENASE FADE5"/>
    <property type="match status" value="1"/>
</dbReference>
<comment type="caution">
    <text evidence="8">The sequence shown here is derived from an EMBL/GenBank/DDBJ whole genome shotgun (WGS) entry which is preliminary data.</text>
</comment>
<feature type="domain" description="Acyl-CoA dehydrogenase/oxidase C-terminal" evidence="5">
    <location>
        <begin position="96"/>
        <end position="257"/>
    </location>
</feature>
<evidence type="ECO:0000259" key="6">
    <source>
        <dbReference type="Pfam" id="PF02770"/>
    </source>
</evidence>